<protein>
    <submittedName>
        <fullName evidence="2">Uncharacterized protein</fullName>
    </submittedName>
</protein>
<dbReference type="Proteomes" id="UP000782880">
    <property type="component" value="Unassembled WGS sequence"/>
</dbReference>
<keyword evidence="1" id="KW-0812">Transmembrane</keyword>
<accession>A0A921IJ39</accession>
<reference evidence="2" key="1">
    <citation type="journal article" date="2021" name="PeerJ">
        <title>Extensive microbial diversity within the chicken gut microbiome revealed by metagenomics and culture.</title>
        <authorList>
            <person name="Gilroy R."/>
            <person name="Ravi A."/>
            <person name="Getino M."/>
            <person name="Pursley I."/>
            <person name="Horton D.L."/>
            <person name="Alikhan N.F."/>
            <person name="Baker D."/>
            <person name="Gharbi K."/>
            <person name="Hall N."/>
            <person name="Watson M."/>
            <person name="Adriaenssens E.M."/>
            <person name="Foster-Nyarko E."/>
            <person name="Jarju S."/>
            <person name="Secka A."/>
            <person name="Antonio M."/>
            <person name="Oren A."/>
            <person name="Chaudhuri R.R."/>
            <person name="La Ragione R."/>
            <person name="Hildebrand F."/>
            <person name="Pallen M.J."/>
        </authorList>
    </citation>
    <scope>NUCLEOTIDE SEQUENCE</scope>
    <source>
        <strain evidence="2">ChiBcec21-2208</strain>
    </source>
</reference>
<dbReference type="EMBL" id="DYVE01000094">
    <property type="protein sequence ID" value="HJG27741.1"/>
    <property type="molecule type" value="Genomic_DNA"/>
</dbReference>
<evidence type="ECO:0000256" key="1">
    <source>
        <dbReference type="SAM" id="Phobius"/>
    </source>
</evidence>
<keyword evidence="1" id="KW-1133">Transmembrane helix</keyword>
<dbReference type="AlphaFoldDB" id="A0A921IJ39"/>
<comment type="caution">
    <text evidence="2">The sequence shown here is derived from an EMBL/GenBank/DDBJ whole genome shotgun (WGS) entry which is preliminary data.</text>
</comment>
<proteinExistence type="predicted"/>
<keyword evidence="1" id="KW-0472">Membrane</keyword>
<evidence type="ECO:0000313" key="3">
    <source>
        <dbReference type="Proteomes" id="UP000782880"/>
    </source>
</evidence>
<name>A0A921IJ39_9FIRM</name>
<evidence type="ECO:0000313" key="2">
    <source>
        <dbReference type="EMBL" id="HJG27741.1"/>
    </source>
</evidence>
<feature type="transmembrane region" description="Helical" evidence="1">
    <location>
        <begin position="21"/>
        <end position="40"/>
    </location>
</feature>
<reference evidence="2" key="2">
    <citation type="submission" date="2021-09" db="EMBL/GenBank/DDBJ databases">
        <authorList>
            <person name="Gilroy R."/>
        </authorList>
    </citation>
    <scope>NUCLEOTIDE SEQUENCE</scope>
    <source>
        <strain evidence="2">ChiBcec21-2208</strain>
    </source>
</reference>
<sequence>MKSYLGLIPLSAKVRRRQNRMTVLCILIAVLLVTAIFSMADMAIRMETARVIDTHGHWHAML</sequence>
<feature type="non-terminal residue" evidence="2">
    <location>
        <position position="62"/>
    </location>
</feature>
<organism evidence="2 3">
    <name type="scientific">Subdoligranulum variabile</name>
    <dbReference type="NCBI Taxonomy" id="214851"/>
    <lineage>
        <taxon>Bacteria</taxon>
        <taxon>Bacillati</taxon>
        <taxon>Bacillota</taxon>
        <taxon>Clostridia</taxon>
        <taxon>Eubacteriales</taxon>
        <taxon>Oscillospiraceae</taxon>
        <taxon>Subdoligranulum</taxon>
    </lineage>
</organism>
<gene>
    <name evidence="2" type="ORF">K8V20_03735</name>
</gene>